<dbReference type="GO" id="GO:0003677">
    <property type="term" value="F:DNA binding"/>
    <property type="evidence" value="ECO:0007669"/>
    <property type="project" value="UniProtKB-KW"/>
</dbReference>
<keyword evidence="1 5" id="KW-0597">Phosphoprotein</keyword>
<dbReference type="STRING" id="907348.TresaDRAFT_0137"/>
<evidence type="ECO:0000256" key="2">
    <source>
        <dbReference type="ARBA" id="ARBA00023015"/>
    </source>
</evidence>
<dbReference type="RefSeq" id="WP_002706332.1">
    <property type="nucleotide sequence ID" value="NZ_AGRW01000054.1"/>
</dbReference>
<dbReference type="eggNOG" id="COG2197">
    <property type="taxonomic scope" value="Bacteria"/>
</dbReference>
<dbReference type="InterPro" id="IPR000792">
    <property type="entry name" value="Tscrpt_reg_LuxR_C"/>
</dbReference>
<reference evidence="7 8" key="1">
    <citation type="submission" date="2011-09" db="EMBL/GenBank/DDBJ databases">
        <title>The draft genome of Treponema saccharophilum DSM 2985.</title>
        <authorList>
            <consortium name="US DOE Joint Genome Institute (JGI-PGF)"/>
            <person name="Lucas S."/>
            <person name="Copeland A."/>
            <person name="Lapidus A."/>
            <person name="Glavina del Rio T."/>
            <person name="Dalin E."/>
            <person name="Tice H."/>
            <person name="Bruce D."/>
            <person name="Goodwin L."/>
            <person name="Pitluck S."/>
            <person name="Peters L."/>
            <person name="Kyrpides N."/>
            <person name="Mavromatis K."/>
            <person name="Ivanova N."/>
            <person name="Markowitz V."/>
            <person name="Cheng J.-F."/>
            <person name="Hugenholtz P."/>
            <person name="Woyke T."/>
            <person name="Wu D."/>
            <person name="Gronow S."/>
            <person name="Wellnitz S."/>
            <person name="Brambilla E."/>
            <person name="Klenk H.-P."/>
            <person name="Eisen J.A."/>
        </authorList>
    </citation>
    <scope>NUCLEOTIDE SEQUENCE [LARGE SCALE GENOMIC DNA]</scope>
    <source>
        <strain evidence="7 8">DSM 2985</strain>
    </source>
</reference>
<dbReference type="InterPro" id="IPR001789">
    <property type="entry name" value="Sig_transdc_resp-reg_receiver"/>
</dbReference>
<dbReference type="InterPro" id="IPR011006">
    <property type="entry name" value="CheY-like_superfamily"/>
</dbReference>
<comment type="caution">
    <text evidence="7">The sequence shown here is derived from an EMBL/GenBank/DDBJ whole genome shotgun (WGS) entry which is preliminary data.</text>
</comment>
<dbReference type="GO" id="GO:0006355">
    <property type="term" value="P:regulation of DNA-templated transcription"/>
    <property type="evidence" value="ECO:0007669"/>
    <property type="project" value="InterPro"/>
</dbReference>
<gene>
    <name evidence="7" type="ORF">TresaDRAFT_0137</name>
</gene>
<dbReference type="InterPro" id="IPR016032">
    <property type="entry name" value="Sig_transdc_resp-reg_C-effctor"/>
</dbReference>
<dbReference type="Pfam" id="PF00072">
    <property type="entry name" value="Response_reg"/>
    <property type="match status" value="1"/>
</dbReference>
<name>H7EP31_9SPIR</name>
<keyword evidence="3" id="KW-0238">DNA-binding</keyword>
<dbReference type="Gene3D" id="3.40.50.2300">
    <property type="match status" value="1"/>
</dbReference>
<accession>H7EP31</accession>
<evidence type="ECO:0000256" key="3">
    <source>
        <dbReference type="ARBA" id="ARBA00023125"/>
    </source>
</evidence>
<evidence type="ECO:0000256" key="1">
    <source>
        <dbReference type="ARBA" id="ARBA00022553"/>
    </source>
</evidence>
<dbReference type="InterPro" id="IPR039420">
    <property type="entry name" value="WalR-like"/>
</dbReference>
<dbReference type="PROSITE" id="PS50110">
    <property type="entry name" value="RESPONSE_REGULATORY"/>
    <property type="match status" value="1"/>
</dbReference>
<dbReference type="PATRIC" id="fig|907348.3.peg.2721"/>
<keyword evidence="2" id="KW-0805">Transcription regulation</keyword>
<evidence type="ECO:0000313" key="8">
    <source>
        <dbReference type="Proteomes" id="UP000003571"/>
    </source>
</evidence>
<protein>
    <submittedName>
        <fullName evidence="7">Two component transcriptional regulator, LuxR family</fullName>
    </submittedName>
</protein>
<sequence length="204" mass="22814">MVTFFVVEDHTLTNLGIRELLSAQAGFSCAGSACTREEALTKLAQRSEQQPFPDLVLLDLFLGEESGIDIIRTVREQSPVAKILLYSMYAKPGIVTLALENGADGFVSKSASESELLTAIERILAGERYVQQSLVPQLLTYRTVFDGLTKQEQNIFKRILEREPNEKIAKALNIVPRSLENYLSRIYAKTGCKNHEELMLRFGS</sequence>
<keyword evidence="8" id="KW-1185">Reference proteome</keyword>
<dbReference type="OrthoDB" id="370587at2"/>
<dbReference type="SUPFAM" id="SSF46894">
    <property type="entry name" value="C-terminal effector domain of the bipartite response regulators"/>
    <property type="match status" value="1"/>
</dbReference>
<dbReference type="GO" id="GO:0000160">
    <property type="term" value="P:phosphorelay signal transduction system"/>
    <property type="evidence" value="ECO:0007669"/>
    <property type="project" value="InterPro"/>
</dbReference>
<dbReference type="PANTHER" id="PTHR43214:SF41">
    <property type="entry name" value="NITRATE_NITRITE RESPONSE REGULATOR PROTEIN NARP"/>
    <property type="match status" value="1"/>
</dbReference>
<dbReference type="EMBL" id="AGRW01000054">
    <property type="protein sequence ID" value="EIC00664.1"/>
    <property type="molecule type" value="Genomic_DNA"/>
</dbReference>
<keyword evidence="4" id="KW-0804">Transcription</keyword>
<dbReference type="SMART" id="SM00421">
    <property type="entry name" value="HTH_LUXR"/>
    <property type="match status" value="1"/>
</dbReference>
<feature type="modified residue" description="4-aspartylphosphate" evidence="5">
    <location>
        <position position="59"/>
    </location>
</feature>
<proteinExistence type="predicted"/>
<evidence type="ECO:0000313" key="7">
    <source>
        <dbReference type="EMBL" id="EIC00664.1"/>
    </source>
</evidence>
<dbReference type="PANTHER" id="PTHR43214">
    <property type="entry name" value="TWO-COMPONENT RESPONSE REGULATOR"/>
    <property type="match status" value="1"/>
</dbReference>
<dbReference type="SUPFAM" id="SSF52172">
    <property type="entry name" value="CheY-like"/>
    <property type="match status" value="1"/>
</dbReference>
<dbReference type="InterPro" id="IPR058245">
    <property type="entry name" value="NreC/VraR/RcsB-like_REC"/>
</dbReference>
<dbReference type="SMART" id="SM00448">
    <property type="entry name" value="REC"/>
    <property type="match status" value="1"/>
</dbReference>
<organism evidence="7 8">
    <name type="scientific">Treponema saccharophilum DSM 2985</name>
    <dbReference type="NCBI Taxonomy" id="907348"/>
    <lineage>
        <taxon>Bacteria</taxon>
        <taxon>Pseudomonadati</taxon>
        <taxon>Spirochaetota</taxon>
        <taxon>Spirochaetia</taxon>
        <taxon>Spirochaetales</taxon>
        <taxon>Treponemataceae</taxon>
        <taxon>Treponema</taxon>
    </lineage>
</organism>
<evidence type="ECO:0000256" key="4">
    <source>
        <dbReference type="ARBA" id="ARBA00023163"/>
    </source>
</evidence>
<evidence type="ECO:0000256" key="5">
    <source>
        <dbReference type="PROSITE-ProRule" id="PRU00169"/>
    </source>
</evidence>
<dbReference type="CDD" id="cd17535">
    <property type="entry name" value="REC_NarL-like"/>
    <property type="match status" value="1"/>
</dbReference>
<dbReference type="AlphaFoldDB" id="H7EP31"/>
<evidence type="ECO:0000259" key="6">
    <source>
        <dbReference type="PROSITE" id="PS50110"/>
    </source>
</evidence>
<dbReference type="Pfam" id="PF00196">
    <property type="entry name" value="GerE"/>
    <property type="match status" value="1"/>
</dbReference>
<feature type="domain" description="Response regulatory" evidence="6">
    <location>
        <begin position="3"/>
        <end position="124"/>
    </location>
</feature>
<dbReference type="Proteomes" id="UP000003571">
    <property type="component" value="Unassembled WGS sequence"/>
</dbReference>